<sequence length="756" mass="78631">MTSISVGNFGTYVSGSLSSIQTSDNLYYTVHTTSTSAGDQWADVQGDCSLASNTTSTGLNVSVESNIPANATLLVFFQNVNTLAFDNVKSFSGAGADIVQVVSLTPSQVALYRNASTGVMKYYLRAARPVRLSSLSYDFKLDQLSLTTPIEPPINLQAAAISSSQITLSWGDQSSTETGFRIERKGGASGTTYVFVTNAAPNSTTFTDSALTASTTYTYRVRSFNASENSAWSNEASATTLAAGTVPVITLTAVGTSTSQVSLYWNGVPGAIGYNVYRSTTSGGPYTKLNSSPINPVDPGPGLSNAYLYSNPGLSTGTTYYYVVKSVINSSGTEGVASNESSDAPTADSVPYDTGNAATIVAKIDQIGAAHVTGWAASGRTVALGPNGVTYSNGNSNGASAYGPTAQYDAASNLYHDSDNATYPVTMDGFEGGGDDGGLLLSSNRSNLRRSEAASHYANGMKGGRASAEATYSPLQLGGYNPTAQPSGPFRKVEANAGFSELRAAVYLPSPSSGTANLKGNDTSAGSSTDTAYIYTGVDGLASTTNVHVDVGFQCGSSSNPGWKVYGLNKASGTWTLAPKGYDNIYVNGAPKITWTLPSPGGLPNYHGMFVIGNNGGAGSFSFVNPNLQGPPAPQYRYSIVVRNLKQSGLNTVTIKRVNSIAQRLRFTKANGTVVNANAPLPNGPSSGLFMSGAYQIGGGWGDIFGGEVTVNGSQLESGVNVYKTGAYPGLGSAYVKSVDHNPEFWEEQIQVRTSP</sequence>
<name>A0A068NPX2_FIMGI</name>
<dbReference type="SUPFAM" id="SSF49265">
    <property type="entry name" value="Fibronectin type III"/>
    <property type="match status" value="1"/>
</dbReference>
<dbReference type="AlphaFoldDB" id="A0A068NPX2"/>
<dbReference type="HOGENOM" id="CLU_368327_0_0_0"/>
<dbReference type="Proteomes" id="UP000027982">
    <property type="component" value="Chromosome"/>
</dbReference>
<dbReference type="InterPro" id="IPR003961">
    <property type="entry name" value="FN3_dom"/>
</dbReference>
<evidence type="ECO:0000313" key="2">
    <source>
        <dbReference type="EMBL" id="AIE84815.1"/>
    </source>
</evidence>
<dbReference type="InterPro" id="IPR036116">
    <property type="entry name" value="FN3_sf"/>
</dbReference>
<dbReference type="eggNOG" id="COG4733">
    <property type="taxonomic scope" value="Bacteria"/>
</dbReference>
<organism evidence="2 3">
    <name type="scientific">Fimbriimonas ginsengisoli Gsoil 348</name>
    <dbReference type="NCBI Taxonomy" id="661478"/>
    <lineage>
        <taxon>Bacteria</taxon>
        <taxon>Bacillati</taxon>
        <taxon>Armatimonadota</taxon>
        <taxon>Fimbriimonadia</taxon>
        <taxon>Fimbriimonadales</taxon>
        <taxon>Fimbriimonadaceae</taxon>
        <taxon>Fimbriimonas</taxon>
    </lineage>
</organism>
<dbReference type="STRING" id="661478.OP10G_1447"/>
<dbReference type="KEGG" id="fgi:OP10G_1447"/>
<feature type="domain" description="Fibronectin type-III" evidence="1">
    <location>
        <begin position="152"/>
        <end position="243"/>
    </location>
</feature>
<gene>
    <name evidence="2" type="ORF">OP10G_1447</name>
</gene>
<dbReference type="InterPro" id="IPR013783">
    <property type="entry name" value="Ig-like_fold"/>
</dbReference>
<dbReference type="PROSITE" id="PS50853">
    <property type="entry name" value="FN3"/>
    <property type="match status" value="1"/>
</dbReference>
<evidence type="ECO:0000259" key="1">
    <source>
        <dbReference type="PROSITE" id="PS50853"/>
    </source>
</evidence>
<dbReference type="EMBL" id="CP007139">
    <property type="protein sequence ID" value="AIE84815.1"/>
    <property type="molecule type" value="Genomic_DNA"/>
</dbReference>
<keyword evidence="3" id="KW-1185">Reference proteome</keyword>
<accession>A0A068NPX2</accession>
<dbReference type="CDD" id="cd00063">
    <property type="entry name" value="FN3"/>
    <property type="match status" value="1"/>
</dbReference>
<dbReference type="Pfam" id="PF00041">
    <property type="entry name" value="fn3"/>
    <property type="match status" value="1"/>
</dbReference>
<dbReference type="SMART" id="SM00060">
    <property type="entry name" value="FN3"/>
    <property type="match status" value="2"/>
</dbReference>
<evidence type="ECO:0000313" key="3">
    <source>
        <dbReference type="Proteomes" id="UP000027982"/>
    </source>
</evidence>
<dbReference type="Gene3D" id="2.60.40.10">
    <property type="entry name" value="Immunoglobulins"/>
    <property type="match status" value="2"/>
</dbReference>
<proteinExistence type="predicted"/>
<reference evidence="2 3" key="1">
    <citation type="journal article" date="2014" name="PLoS ONE">
        <title>The first complete genome sequence of the class fimbriimonadia in the phylum armatimonadetes.</title>
        <authorList>
            <person name="Hu Z.Y."/>
            <person name="Wang Y.Z."/>
            <person name="Im W.T."/>
            <person name="Wang S.Y."/>
            <person name="Zhao G.P."/>
            <person name="Zheng H.J."/>
            <person name="Quan Z.X."/>
        </authorList>
    </citation>
    <scope>NUCLEOTIDE SEQUENCE [LARGE SCALE GENOMIC DNA]</scope>
    <source>
        <strain evidence="2">Gsoil 348</strain>
    </source>
</reference>
<protein>
    <submittedName>
        <fullName evidence="2">Fibronectin type III domain protein</fullName>
    </submittedName>
</protein>